<comment type="caution">
    <text evidence="2">The sequence shown here is derived from an EMBL/GenBank/DDBJ whole genome shotgun (WGS) entry which is preliminary data.</text>
</comment>
<protein>
    <submittedName>
        <fullName evidence="2">Protein containing PASTA domain protein</fullName>
    </submittedName>
</protein>
<dbReference type="SUPFAM" id="SSF54184">
    <property type="entry name" value="Penicillin-binding protein 2x (pbp-2x), c-terminal domain"/>
    <property type="match status" value="1"/>
</dbReference>
<dbReference type="CDD" id="cd06577">
    <property type="entry name" value="PASTA_pknB"/>
    <property type="match status" value="1"/>
</dbReference>
<dbReference type="PROSITE" id="PS51178">
    <property type="entry name" value="PASTA"/>
    <property type="match status" value="1"/>
</dbReference>
<evidence type="ECO:0000313" key="2">
    <source>
        <dbReference type="EMBL" id="EKC53916.1"/>
    </source>
</evidence>
<proteinExistence type="predicted"/>
<name>K1T348_9ZZZZ</name>
<gene>
    <name evidence="2" type="ORF">OBE_12353</name>
</gene>
<feature type="domain" description="PASTA" evidence="1">
    <location>
        <begin position="15"/>
        <end position="80"/>
    </location>
</feature>
<feature type="non-terminal residue" evidence="2">
    <location>
        <position position="1"/>
    </location>
</feature>
<dbReference type="EMBL" id="AJWZ01008506">
    <property type="protein sequence ID" value="EKC53916.1"/>
    <property type="molecule type" value="Genomic_DNA"/>
</dbReference>
<dbReference type="InterPro" id="IPR005543">
    <property type="entry name" value="PASTA_dom"/>
</dbReference>
<organism evidence="2">
    <name type="scientific">human gut metagenome</name>
    <dbReference type="NCBI Taxonomy" id="408170"/>
    <lineage>
        <taxon>unclassified sequences</taxon>
        <taxon>metagenomes</taxon>
        <taxon>organismal metagenomes</taxon>
    </lineage>
</organism>
<reference evidence="2" key="1">
    <citation type="journal article" date="2013" name="Environ. Microbiol.">
        <title>Microbiota from the distal guts of lean and obese adolescents exhibit partial functional redundancy besides clear differences in community structure.</title>
        <authorList>
            <person name="Ferrer M."/>
            <person name="Ruiz A."/>
            <person name="Lanza F."/>
            <person name="Haange S.B."/>
            <person name="Oberbach A."/>
            <person name="Till H."/>
            <person name="Bargiela R."/>
            <person name="Campoy C."/>
            <person name="Segura M.T."/>
            <person name="Richter M."/>
            <person name="von Bergen M."/>
            <person name="Seifert J."/>
            <person name="Suarez A."/>
        </authorList>
    </citation>
    <scope>NUCLEOTIDE SEQUENCE</scope>
</reference>
<sequence length="89" mass="9269">ANGSTILLYAGKEPSADKETMPDLSNLSYQTARDRMAALGLYIKTSSSITDTAAQVISGQSVAAGTQIDHGTVVEVTLVTSDSGMLGRY</sequence>
<dbReference type="SMART" id="SM00740">
    <property type="entry name" value="PASTA"/>
    <property type="match status" value="1"/>
</dbReference>
<evidence type="ECO:0000259" key="1">
    <source>
        <dbReference type="PROSITE" id="PS51178"/>
    </source>
</evidence>
<dbReference type="AlphaFoldDB" id="K1T348"/>
<accession>K1T348</accession>
<dbReference type="Pfam" id="PF03793">
    <property type="entry name" value="PASTA"/>
    <property type="match status" value="1"/>
</dbReference>
<dbReference type="Gene3D" id="3.30.10.20">
    <property type="match status" value="1"/>
</dbReference>